<dbReference type="EMBL" id="BOMW01000010">
    <property type="protein sequence ID" value="GIF03403.1"/>
    <property type="molecule type" value="Genomic_DNA"/>
</dbReference>
<feature type="transmembrane region" description="Helical" evidence="1">
    <location>
        <begin position="86"/>
        <end position="118"/>
    </location>
</feature>
<name>A0A919N341_9ACTN</name>
<reference evidence="2" key="1">
    <citation type="submission" date="2021-01" db="EMBL/GenBank/DDBJ databases">
        <title>Whole genome shotgun sequence of Actinoplanes siamensis NBRC 109076.</title>
        <authorList>
            <person name="Komaki H."/>
            <person name="Tamura T."/>
        </authorList>
    </citation>
    <scope>NUCLEOTIDE SEQUENCE</scope>
    <source>
        <strain evidence="2">NBRC 109076</strain>
    </source>
</reference>
<evidence type="ECO:0000313" key="3">
    <source>
        <dbReference type="Proteomes" id="UP000629619"/>
    </source>
</evidence>
<evidence type="ECO:0000256" key="1">
    <source>
        <dbReference type="SAM" id="Phobius"/>
    </source>
</evidence>
<dbReference type="RefSeq" id="WP_203677141.1">
    <property type="nucleotide sequence ID" value="NZ_BOMW01000010.1"/>
</dbReference>
<dbReference type="InterPro" id="IPR036259">
    <property type="entry name" value="MFS_trans_sf"/>
</dbReference>
<sequence length="173" mass="18381">MVTLIRRDRDFATFWAGHTISVFGSQVTAVALPLVAVLTRHAGPGAVVAIGTASYPPNLFVPLVAGQWLENRRRRRVMVVMDVIRAVLLAVVPVAWLLDAFASALVLFTGLPLLIAILPGRGVALAVELAAVRLLAGSGLGIANVLSLTLRQTGAQRGHGRVRGMPDEPKEPQ</sequence>
<comment type="caution">
    <text evidence="2">The sequence shown here is derived from an EMBL/GenBank/DDBJ whole genome shotgun (WGS) entry which is preliminary data.</text>
</comment>
<accession>A0A919N341</accession>
<keyword evidence="1" id="KW-0472">Membrane</keyword>
<feature type="transmembrane region" description="Helical" evidence="1">
    <location>
        <begin position="12"/>
        <end position="36"/>
    </location>
</feature>
<organism evidence="2 3">
    <name type="scientific">Actinoplanes siamensis</name>
    <dbReference type="NCBI Taxonomy" id="1223317"/>
    <lineage>
        <taxon>Bacteria</taxon>
        <taxon>Bacillati</taxon>
        <taxon>Actinomycetota</taxon>
        <taxon>Actinomycetes</taxon>
        <taxon>Micromonosporales</taxon>
        <taxon>Micromonosporaceae</taxon>
        <taxon>Actinoplanes</taxon>
    </lineage>
</organism>
<keyword evidence="1" id="KW-0812">Transmembrane</keyword>
<keyword evidence="3" id="KW-1185">Reference proteome</keyword>
<evidence type="ECO:0000313" key="2">
    <source>
        <dbReference type="EMBL" id="GIF03403.1"/>
    </source>
</evidence>
<feature type="transmembrane region" description="Helical" evidence="1">
    <location>
        <begin position="42"/>
        <end position="65"/>
    </location>
</feature>
<dbReference type="Proteomes" id="UP000629619">
    <property type="component" value="Unassembled WGS sequence"/>
</dbReference>
<feature type="transmembrane region" description="Helical" evidence="1">
    <location>
        <begin position="130"/>
        <end position="150"/>
    </location>
</feature>
<protein>
    <recommendedName>
        <fullName evidence="4">MFS transporter</fullName>
    </recommendedName>
</protein>
<evidence type="ECO:0008006" key="4">
    <source>
        <dbReference type="Google" id="ProtNLM"/>
    </source>
</evidence>
<dbReference type="SUPFAM" id="SSF103473">
    <property type="entry name" value="MFS general substrate transporter"/>
    <property type="match status" value="1"/>
</dbReference>
<gene>
    <name evidence="2" type="ORF">Asi03nite_09410</name>
</gene>
<proteinExistence type="predicted"/>
<keyword evidence="1" id="KW-1133">Transmembrane helix</keyword>
<dbReference type="AlphaFoldDB" id="A0A919N341"/>